<evidence type="ECO:0000313" key="4">
    <source>
        <dbReference type="Proteomes" id="UP000186455"/>
    </source>
</evidence>
<feature type="chain" id="PRO_5012863408" description="Ricin B lectin domain-containing protein" evidence="1">
    <location>
        <begin position="33"/>
        <end position="157"/>
    </location>
</feature>
<evidence type="ECO:0000256" key="1">
    <source>
        <dbReference type="SAM" id="SignalP"/>
    </source>
</evidence>
<feature type="signal peptide" evidence="1">
    <location>
        <begin position="1"/>
        <end position="32"/>
    </location>
</feature>
<dbReference type="Proteomes" id="UP000186455">
    <property type="component" value="Unassembled WGS sequence"/>
</dbReference>
<comment type="caution">
    <text evidence="3">The sequence shown here is derived from an EMBL/GenBank/DDBJ whole genome shotgun (WGS) entry which is preliminary data.</text>
</comment>
<dbReference type="InterPro" id="IPR035992">
    <property type="entry name" value="Ricin_B-like_lectins"/>
</dbReference>
<protein>
    <recommendedName>
        <fullName evidence="2">Ricin B lectin domain-containing protein</fullName>
    </recommendedName>
</protein>
<dbReference type="SUPFAM" id="SSF50370">
    <property type="entry name" value="Ricin B-like lectins"/>
    <property type="match status" value="1"/>
</dbReference>
<dbReference type="Gene3D" id="2.80.10.50">
    <property type="match status" value="1"/>
</dbReference>
<evidence type="ECO:0000313" key="3">
    <source>
        <dbReference type="EMBL" id="OKH93948.1"/>
    </source>
</evidence>
<proteinExistence type="predicted"/>
<dbReference type="PROSITE" id="PS50231">
    <property type="entry name" value="RICIN_B_LECTIN"/>
    <property type="match status" value="1"/>
</dbReference>
<name>A0A1Q4V7X0_9ACTN</name>
<keyword evidence="4" id="KW-1185">Reference proteome</keyword>
<accession>A0A1Q4V7X0</accession>
<dbReference type="SMART" id="SM00458">
    <property type="entry name" value="RICIN"/>
    <property type="match status" value="1"/>
</dbReference>
<evidence type="ECO:0000259" key="2">
    <source>
        <dbReference type="SMART" id="SM00458"/>
    </source>
</evidence>
<dbReference type="EMBL" id="LFBV01000003">
    <property type="protein sequence ID" value="OKH93948.1"/>
    <property type="molecule type" value="Genomic_DNA"/>
</dbReference>
<dbReference type="RefSeq" id="WP_073788250.1">
    <property type="nucleotide sequence ID" value="NZ_LFBV01000003.1"/>
</dbReference>
<organism evidence="3 4">
    <name type="scientific">Streptomyces uncialis</name>
    <dbReference type="NCBI Taxonomy" id="1048205"/>
    <lineage>
        <taxon>Bacteria</taxon>
        <taxon>Bacillati</taxon>
        <taxon>Actinomycetota</taxon>
        <taxon>Actinomycetes</taxon>
        <taxon>Kitasatosporales</taxon>
        <taxon>Streptomycetaceae</taxon>
        <taxon>Streptomyces</taxon>
    </lineage>
</organism>
<sequence length="157" mass="16456">MELTGNLLRLAGAGAAIALSATPLVGAPSAQAAPVVNYQVANGNSRNACLQVVNAHTGTGNVVLATCDRSAKQVWRIGGGIFRNPASNHCLDGNGTDVYTTRCNTDGYQKWKTTSGSPKYINQDRGGKYLHAAGRVGEHVVYKPSSGTSSRWVIGRV</sequence>
<dbReference type="AlphaFoldDB" id="A0A1Q4V7X0"/>
<feature type="domain" description="Ricin B lectin" evidence="2">
    <location>
        <begin position="37"/>
        <end position="155"/>
    </location>
</feature>
<reference evidence="3 4" key="1">
    <citation type="submission" date="2015-06" db="EMBL/GenBank/DDBJ databases">
        <title>Cloning and characterization of the uncialamcin biosynthetic gene cluster.</title>
        <authorList>
            <person name="Yan X."/>
            <person name="Huang T."/>
            <person name="Ge H."/>
            <person name="Shen B."/>
        </authorList>
    </citation>
    <scope>NUCLEOTIDE SEQUENCE [LARGE SCALE GENOMIC DNA]</scope>
    <source>
        <strain evidence="3 4">DCA2648</strain>
    </source>
</reference>
<gene>
    <name evidence="3" type="ORF">AB852_14795</name>
</gene>
<dbReference type="InterPro" id="IPR000772">
    <property type="entry name" value="Ricin_B_lectin"/>
</dbReference>
<dbReference type="CDD" id="cd23415">
    <property type="entry name" value="beta-trefoil_Ricin_AH"/>
    <property type="match status" value="1"/>
</dbReference>
<dbReference type="Pfam" id="PF00652">
    <property type="entry name" value="Ricin_B_lectin"/>
    <property type="match status" value="1"/>
</dbReference>
<keyword evidence="1" id="KW-0732">Signal</keyword>